<proteinExistence type="predicted"/>
<dbReference type="EMBL" id="LGRX02012296">
    <property type="protein sequence ID" value="KAK3267621.1"/>
    <property type="molecule type" value="Genomic_DNA"/>
</dbReference>
<keyword evidence="3" id="KW-1185">Reference proteome</keyword>
<evidence type="ECO:0000256" key="1">
    <source>
        <dbReference type="SAM" id="MobiDB-lite"/>
    </source>
</evidence>
<name>A0AAE0FYH9_9CHLO</name>
<dbReference type="Proteomes" id="UP001190700">
    <property type="component" value="Unassembled WGS sequence"/>
</dbReference>
<accession>A0AAE0FYH9</accession>
<evidence type="ECO:0000313" key="2">
    <source>
        <dbReference type="EMBL" id="KAK3267621.1"/>
    </source>
</evidence>
<comment type="caution">
    <text evidence="2">The sequence shown here is derived from an EMBL/GenBank/DDBJ whole genome shotgun (WGS) entry which is preliminary data.</text>
</comment>
<gene>
    <name evidence="2" type="ORF">CYMTET_23835</name>
</gene>
<protein>
    <submittedName>
        <fullName evidence="2">Uncharacterized protein</fullName>
    </submittedName>
</protein>
<feature type="compositionally biased region" description="Acidic residues" evidence="1">
    <location>
        <begin position="191"/>
        <end position="203"/>
    </location>
</feature>
<sequence>MVDPYVRAAVAFALGEAHVRKIERTFNESNVYAALKTYNGGVADSKYARLISEYSKYKGEQGDYKESLEAVRLVVKLQLSEIVLPKLTDEEKSSKLLKLIRVLKELRNIGTGVTFWSSLDVTSADRSALVECNIAALTAVIHARVPEVRPSFDEWCTEVLNEEEADAMLYALVVEASDEEDEEGLPAGEESVGEDSEEGEDCEEEDLLEEREFVIPKGYCAVPKPAALLRGTSDIDDLWVFMLWNVGWCPGKVVRYTETRRNHNYDILWDEGTRGTMLTLDSYFVQLEAEPKLGDWVYLRKN</sequence>
<evidence type="ECO:0000313" key="3">
    <source>
        <dbReference type="Proteomes" id="UP001190700"/>
    </source>
</evidence>
<organism evidence="2 3">
    <name type="scientific">Cymbomonas tetramitiformis</name>
    <dbReference type="NCBI Taxonomy" id="36881"/>
    <lineage>
        <taxon>Eukaryota</taxon>
        <taxon>Viridiplantae</taxon>
        <taxon>Chlorophyta</taxon>
        <taxon>Pyramimonadophyceae</taxon>
        <taxon>Pyramimonadales</taxon>
        <taxon>Pyramimonadaceae</taxon>
        <taxon>Cymbomonas</taxon>
    </lineage>
</organism>
<feature type="region of interest" description="Disordered" evidence="1">
    <location>
        <begin position="179"/>
        <end position="203"/>
    </location>
</feature>
<dbReference type="AlphaFoldDB" id="A0AAE0FYH9"/>
<reference evidence="2 3" key="1">
    <citation type="journal article" date="2015" name="Genome Biol. Evol.">
        <title>Comparative Genomics of a Bacterivorous Green Alga Reveals Evolutionary Causalities and Consequences of Phago-Mixotrophic Mode of Nutrition.</title>
        <authorList>
            <person name="Burns J.A."/>
            <person name="Paasch A."/>
            <person name="Narechania A."/>
            <person name="Kim E."/>
        </authorList>
    </citation>
    <scope>NUCLEOTIDE SEQUENCE [LARGE SCALE GENOMIC DNA]</scope>
    <source>
        <strain evidence="2 3">PLY_AMNH</strain>
    </source>
</reference>